<evidence type="ECO:0000313" key="5">
    <source>
        <dbReference type="EMBL" id="TNN73142.1"/>
    </source>
</evidence>
<proteinExistence type="predicted"/>
<name>A0A4Z2I785_9TELE</name>
<accession>A0A4Z2I785</accession>
<evidence type="ECO:0000313" key="6">
    <source>
        <dbReference type="Proteomes" id="UP000314294"/>
    </source>
</evidence>
<comment type="subcellular location">
    <subcellularLocation>
        <location evidence="1">Secreted</location>
    </subcellularLocation>
</comment>
<dbReference type="Pfam" id="PF01410">
    <property type="entry name" value="COLFI"/>
    <property type="match status" value="1"/>
</dbReference>
<gene>
    <name evidence="5" type="primary">COL2A1_1</name>
    <name evidence="5" type="ORF">EYF80_016628</name>
</gene>
<protein>
    <submittedName>
        <fullName evidence="5">Collagen alpha-1(II) chain</fullName>
    </submittedName>
</protein>
<dbReference type="AlphaFoldDB" id="A0A4Z2I785"/>
<dbReference type="Proteomes" id="UP000314294">
    <property type="component" value="Unassembled WGS sequence"/>
</dbReference>
<dbReference type="OrthoDB" id="8939548at2759"/>
<dbReference type="SMART" id="SM00038">
    <property type="entry name" value="COLFI"/>
    <property type="match status" value="1"/>
</dbReference>
<organism evidence="5 6">
    <name type="scientific">Liparis tanakae</name>
    <name type="common">Tanaka's snailfish</name>
    <dbReference type="NCBI Taxonomy" id="230148"/>
    <lineage>
        <taxon>Eukaryota</taxon>
        <taxon>Metazoa</taxon>
        <taxon>Chordata</taxon>
        <taxon>Craniata</taxon>
        <taxon>Vertebrata</taxon>
        <taxon>Euteleostomi</taxon>
        <taxon>Actinopterygii</taxon>
        <taxon>Neopterygii</taxon>
        <taxon>Teleostei</taxon>
        <taxon>Neoteleostei</taxon>
        <taxon>Acanthomorphata</taxon>
        <taxon>Eupercaria</taxon>
        <taxon>Perciformes</taxon>
        <taxon>Cottioidei</taxon>
        <taxon>Cottales</taxon>
        <taxon>Liparidae</taxon>
        <taxon>Liparis</taxon>
    </lineage>
</organism>
<evidence type="ECO:0000256" key="2">
    <source>
        <dbReference type="ARBA" id="ARBA00022525"/>
    </source>
</evidence>
<dbReference type="EMBL" id="SRLO01000128">
    <property type="protein sequence ID" value="TNN73142.1"/>
    <property type="molecule type" value="Genomic_DNA"/>
</dbReference>
<dbReference type="PROSITE" id="PS51461">
    <property type="entry name" value="NC1_FIB"/>
    <property type="match status" value="1"/>
</dbReference>
<dbReference type="InterPro" id="IPR000885">
    <property type="entry name" value="Fib_collagen_C"/>
</dbReference>
<evidence type="ECO:0000256" key="1">
    <source>
        <dbReference type="ARBA" id="ARBA00004613"/>
    </source>
</evidence>
<evidence type="ECO:0000256" key="3">
    <source>
        <dbReference type="ARBA" id="ARBA00023119"/>
    </source>
</evidence>
<dbReference type="GO" id="GO:0005201">
    <property type="term" value="F:extracellular matrix structural constituent"/>
    <property type="evidence" value="ECO:0007669"/>
    <property type="project" value="InterPro"/>
</dbReference>
<keyword evidence="3 5" id="KW-0176">Collagen</keyword>
<keyword evidence="6" id="KW-1185">Reference proteome</keyword>
<reference evidence="5 6" key="1">
    <citation type="submission" date="2019-03" db="EMBL/GenBank/DDBJ databases">
        <title>First draft genome of Liparis tanakae, snailfish: a comprehensive survey of snailfish specific genes.</title>
        <authorList>
            <person name="Kim W."/>
            <person name="Song I."/>
            <person name="Jeong J.-H."/>
            <person name="Kim D."/>
            <person name="Kim S."/>
            <person name="Ryu S."/>
            <person name="Song J.Y."/>
            <person name="Lee S.K."/>
        </authorList>
    </citation>
    <scope>NUCLEOTIDE SEQUENCE [LARGE SCALE GENOMIC DNA]</scope>
    <source>
        <tissue evidence="5">Muscle</tissue>
    </source>
</reference>
<keyword evidence="2" id="KW-0964">Secreted</keyword>
<dbReference type="GO" id="GO:0005581">
    <property type="term" value="C:collagen trimer"/>
    <property type="evidence" value="ECO:0007669"/>
    <property type="project" value="UniProtKB-KW"/>
</dbReference>
<evidence type="ECO:0000259" key="4">
    <source>
        <dbReference type="PROSITE" id="PS51461"/>
    </source>
</evidence>
<sequence>MESGETCVSPSIAEVPRKNWWTSKGKDRKHVWFGETMNGGFHFDYAEDGPVANAASIQLTFLRLLSTEASQNLTYHCKNSVAYLDQATGNLKKALKLQGSNDVELRAEGTSRFTYTVLEDGCKVSQGNLLFLELFYLKVMF</sequence>
<dbReference type="GO" id="GO:0005576">
    <property type="term" value="C:extracellular region"/>
    <property type="evidence" value="ECO:0007669"/>
    <property type="project" value="UniProtKB-SubCell"/>
</dbReference>
<feature type="domain" description="Fibrillar collagen NC1" evidence="4">
    <location>
        <begin position="1"/>
        <end position="141"/>
    </location>
</feature>
<dbReference type="Gene3D" id="2.60.120.1000">
    <property type="match status" value="1"/>
</dbReference>
<comment type="caution">
    <text evidence="5">The sequence shown here is derived from an EMBL/GenBank/DDBJ whole genome shotgun (WGS) entry which is preliminary data.</text>
</comment>